<dbReference type="HAMAP" id="MF_00365">
    <property type="entry name" value="RecF"/>
    <property type="match status" value="1"/>
</dbReference>
<dbReference type="GO" id="GO:0003697">
    <property type="term" value="F:single-stranded DNA binding"/>
    <property type="evidence" value="ECO:0007669"/>
    <property type="project" value="UniProtKB-UniRule"/>
</dbReference>
<evidence type="ECO:0000256" key="9">
    <source>
        <dbReference type="ARBA" id="ARBA00023125"/>
    </source>
</evidence>
<keyword evidence="10 12" id="KW-0234">DNA repair</keyword>
<dbReference type="Gene3D" id="1.20.1050.90">
    <property type="entry name" value="RecF/RecN/SMC, N-terminal domain"/>
    <property type="match status" value="1"/>
</dbReference>
<gene>
    <name evidence="12" type="primary">recF</name>
    <name evidence="15" type="ORF">SAMN04490355_102061</name>
</gene>
<keyword evidence="6 12" id="KW-0547">Nucleotide-binding</keyword>
<dbReference type="GO" id="GO:0005737">
    <property type="term" value="C:cytoplasm"/>
    <property type="evidence" value="ECO:0007669"/>
    <property type="project" value="UniProtKB-SubCell"/>
</dbReference>
<dbReference type="GO" id="GO:0000731">
    <property type="term" value="P:DNA synthesis involved in DNA repair"/>
    <property type="evidence" value="ECO:0007669"/>
    <property type="project" value="TreeGrafter"/>
</dbReference>
<comment type="similarity">
    <text evidence="2 12 13">Belongs to the RecF family.</text>
</comment>
<dbReference type="EMBL" id="FOTS01000020">
    <property type="protein sequence ID" value="SFL83664.1"/>
    <property type="molecule type" value="Genomic_DNA"/>
</dbReference>
<evidence type="ECO:0000256" key="11">
    <source>
        <dbReference type="ARBA" id="ARBA00023236"/>
    </source>
</evidence>
<evidence type="ECO:0000259" key="14">
    <source>
        <dbReference type="Pfam" id="PF02463"/>
    </source>
</evidence>
<dbReference type="RefSeq" id="WP_090937543.1">
    <property type="nucleotide sequence ID" value="NZ_FOTS01000020.1"/>
</dbReference>
<dbReference type="InterPro" id="IPR003395">
    <property type="entry name" value="RecF/RecN/SMC_N"/>
</dbReference>
<evidence type="ECO:0000256" key="12">
    <source>
        <dbReference type="HAMAP-Rule" id="MF_00365"/>
    </source>
</evidence>
<dbReference type="PROSITE" id="PS00618">
    <property type="entry name" value="RECF_2"/>
    <property type="match status" value="1"/>
</dbReference>
<keyword evidence="8 12" id="KW-0067">ATP-binding</keyword>
<dbReference type="GO" id="GO:0005524">
    <property type="term" value="F:ATP binding"/>
    <property type="evidence" value="ECO:0007669"/>
    <property type="project" value="UniProtKB-UniRule"/>
</dbReference>
<feature type="domain" description="RecF/RecN/SMC N-terminal" evidence="14">
    <location>
        <begin position="3"/>
        <end position="348"/>
    </location>
</feature>
<proteinExistence type="inferred from homology"/>
<organism evidence="15 16">
    <name type="scientific">Pelosinus propionicus DSM 13327</name>
    <dbReference type="NCBI Taxonomy" id="1123291"/>
    <lineage>
        <taxon>Bacteria</taxon>
        <taxon>Bacillati</taxon>
        <taxon>Bacillota</taxon>
        <taxon>Negativicutes</taxon>
        <taxon>Selenomonadales</taxon>
        <taxon>Sporomusaceae</taxon>
        <taxon>Pelosinus</taxon>
    </lineage>
</organism>
<dbReference type="CDD" id="cd03242">
    <property type="entry name" value="ABC_RecF"/>
    <property type="match status" value="1"/>
</dbReference>
<dbReference type="STRING" id="1123291.SAMN04490355_102061"/>
<dbReference type="InterPro" id="IPR018078">
    <property type="entry name" value="DNA-binding_RecF_CS"/>
</dbReference>
<dbReference type="Gene3D" id="3.40.50.300">
    <property type="entry name" value="P-loop containing nucleotide triphosphate hydrolases"/>
    <property type="match status" value="1"/>
</dbReference>
<keyword evidence="4 12" id="KW-0963">Cytoplasm</keyword>
<dbReference type="AlphaFoldDB" id="A0A1I4KXY7"/>
<dbReference type="PANTHER" id="PTHR32182:SF0">
    <property type="entry name" value="DNA REPLICATION AND REPAIR PROTEIN RECF"/>
    <property type="match status" value="1"/>
</dbReference>
<dbReference type="GO" id="GO:0006260">
    <property type="term" value="P:DNA replication"/>
    <property type="evidence" value="ECO:0007669"/>
    <property type="project" value="UniProtKB-UniRule"/>
</dbReference>
<dbReference type="InterPro" id="IPR042174">
    <property type="entry name" value="RecF_2"/>
</dbReference>
<evidence type="ECO:0000256" key="8">
    <source>
        <dbReference type="ARBA" id="ARBA00022840"/>
    </source>
</evidence>
<name>A0A1I4KXY7_9FIRM</name>
<protein>
    <recommendedName>
        <fullName evidence="3 12">DNA replication and repair protein RecF</fullName>
    </recommendedName>
</protein>
<dbReference type="PANTHER" id="PTHR32182">
    <property type="entry name" value="DNA REPLICATION AND REPAIR PROTEIN RECF"/>
    <property type="match status" value="1"/>
</dbReference>
<evidence type="ECO:0000256" key="6">
    <source>
        <dbReference type="ARBA" id="ARBA00022741"/>
    </source>
</evidence>
<keyword evidence="11 12" id="KW-0742">SOS response</keyword>
<evidence type="ECO:0000256" key="1">
    <source>
        <dbReference type="ARBA" id="ARBA00004496"/>
    </source>
</evidence>
<comment type="function">
    <text evidence="12 13">The RecF protein is involved in DNA metabolism; it is required for DNA replication and normal SOS inducibility. RecF binds preferentially to single-stranded, linear DNA. It also seems to bind ATP.</text>
</comment>
<comment type="subcellular location">
    <subcellularLocation>
        <location evidence="1 12 13">Cytoplasm</location>
    </subcellularLocation>
</comment>
<dbReference type="SUPFAM" id="SSF52540">
    <property type="entry name" value="P-loop containing nucleoside triphosphate hydrolases"/>
    <property type="match status" value="1"/>
</dbReference>
<keyword evidence="16" id="KW-1185">Reference proteome</keyword>
<accession>A0A1I4KXY7</accession>
<evidence type="ECO:0000313" key="15">
    <source>
        <dbReference type="EMBL" id="SFL83664.1"/>
    </source>
</evidence>
<evidence type="ECO:0000256" key="5">
    <source>
        <dbReference type="ARBA" id="ARBA00022705"/>
    </source>
</evidence>
<keyword evidence="5 12" id="KW-0235">DNA replication</keyword>
<evidence type="ECO:0000256" key="4">
    <source>
        <dbReference type="ARBA" id="ARBA00022490"/>
    </source>
</evidence>
<evidence type="ECO:0000256" key="10">
    <source>
        <dbReference type="ARBA" id="ARBA00023204"/>
    </source>
</evidence>
<dbReference type="GO" id="GO:0009432">
    <property type="term" value="P:SOS response"/>
    <property type="evidence" value="ECO:0007669"/>
    <property type="project" value="UniProtKB-UniRule"/>
</dbReference>
<evidence type="ECO:0000313" key="16">
    <source>
        <dbReference type="Proteomes" id="UP000199520"/>
    </source>
</evidence>
<evidence type="ECO:0000256" key="13">
    <source>
        <dbReference type="RuleBase" id="RU000578"/>
    </source>
</evidence>
<evidence type="ECO:0000256" key="2">
    <source>
        <dbReference type="ARBA" id="ARBA00008016"/>
    </source>
</evidence>
<dbReference type="Pfam" id="PF02463">
    <property type="entry name" value="SMC_N"/>
    <property type="match status" value="1"/>
</dbReference>
<dbReference type="OrthoDB" id="9803889at2"/>
<keyword evidence="7 12" id="KW-0227">DNA damage</keyword>
<evidence type="ECO:0000256" key="3">
    <source>
        <dbReference type="ARBA" id="ARBA00020170"/>
    </source>
</evidence>
<evidence type="ECO:0000256" key="7">
    <source>
        <dbReference type="ARBA" id="ARBA00022763"/>
    </source>
</evidence>
<dbReference type="InterPro" id="IPR001238">
    <property type="entry name" value="DNA-binding_RecF"/>
</dbReference>
<reference evidence="16" key="1">
    <citation type="submission" date="2016-10" db="EMBL/GenBank/DDBJ databases">
        <authorList>
            <person name="Varghese N."/>
            <person name="Submissions S."/>
        </authorList>
    </citation>
    <scope>NUCLEOTIDE SEQUENCE [LARGE SCALE GENOMIC DNA]</scope>
    <source>
        <strain evidence="16">DSM 13327</strain>
    </source>
</reference>
<feature type="binding site" evidence="12">
    <location>
        <begin position="30"/>
        <end position="37"/>
    </location>
    <ligand>
        <name>ATP</name>
        <dbReference type="ChEBI" id="CHEBI:30616"/>
    </ligand>
</feature>
<sequence length="365" mass="42327">MKVNKIILRNIRNYVNLSLDFTQGINIFIGQNAQGKTNILESIYYGAMGRSHRTNVDGELIRWQQEDGSITILFSRMNIENSLIMKLSNNQKKEIISNHYAIKSRELIGLLNVVLFSPEDLMLIKGMPAMRRRFLDVEISQANPSYYQQLLKYNRIVSQRNNLLKKIRENKDKPDMLDAWDEQMAIAASKIVMKRQEAVKKLAMLANLMHRKITASKENLTLVYHKHEIIETGIENLIKEYKAKFLQHRQNDIWRGSTSIGPHKDDLILTVNGINLRTFGSQGQQRTGVLSLKLAELEFIKSETGEYPILLLDDVMSELDATRREHLLVFIKDRVQTIITATEEKYFPDWEFGKYFHVENGTIVE</sequence>
<dbReference type="InterPro" id="IPR027417">
    <property type="entry name" value="P-loop_NTPase"/>
</dbReference>
<dbReference type="NCBIfam" id="TIGR00611">
    <property type="entry name" value="recf"/>
    <property type="match status" value="1"/>
</dbReference>
<keyword evidence="9 12" id="KW-0238">DNA-binding</keyword>
<dbReference type="Proteomes" id="UP000199520">
    <property type="component" value="Unassembled WGS sequence"/>
</dbReference>
<dbReference type="GO" id="GO:0006302">
    <property type="term" value="P:double-strand break repair"/>
    <property type="evidence" value="ECO:0007669"/>
    <property type="project" value="TreeGrafter"/>
</dbReference>